<reference evidence="4" key="1">
    <citation type="submission" date="2022-10" db="EMBL/GenBank/DDBJ databases">
        <authorList>
            <person name="Byrne P K."/>
        </authorList>
    </citation>
    <scope>NUCLEOTIDE SEQUENCE</scope>
    <source>
        <strain evidence="4">IFO1815</strain>
    </source>
</reference>
<dbReference type="PANTHER" id="PTHR10091">
    <property type="entry name" value="ALDOSE-1-EPIMERASE"/>
    <property type="match status" value="1"/>
</dbReference>
<dbReference type="GeneID" id="80918794"/>
<evidence type="ECO:0000256" key="1">
    <source>
        <dbReference type="ARBA" id="ARBA00006206"/>
    </source>
</evidence>
<accession>A0AA35IZ53</accession>
<dbReference type="GO" id="GO:0006006">
    <property type="term" value="P:glucose metabolic process"/>
    <property type="evidence" value="ECO:0007669"/>
    <property type="project" value="TreeGrafter"/>
</dbReference>
<proteinExistence type="inferred from homology"/>
<evidence type="ECO:0008006" key="6">
    <source>
        <dbReference type="Google" id="ProtNLM"/>
    </source>
</evidence>
<dbReference type="InterPro" id="IPR047215">
    <property type="entry name" value="Galactose_mutarotase-like"/>
</dbReference>
<keyword evidence="5" id="KW-1185">Reference proteome</keyword>
<dbReference type="CDD" id="cd09019">
    <property type="entry name" value="galactose_mutarotase_like"/>
    <property type="match status" value="1"/>
</dbReference>
<dbReference type="InterPro" id="IPR008183">
    <property type="entry name" value="Aldose_1/G6P_1-epimerase"/>
</dbReference>
<dbReference type="Gene3D" id="2.70.98.10">
    <property type="match status" value="1"/>
</dbReference>
<dbReference type="EMBL" id="OX365764">
    <property type="protein sequence ID" value="CAI4039583.1"/>
    <property type="molecule type" value="Genomic_DNA"/>
</dbReference>
<dbReference type="Pfam" id="PF01263">
    <property type="entry name" value="Aldose_epim"/>
    <property type="match status" value="1"/>
</dbReference>
<evidence type="ECO:0000313" key="4">
    <source>
        <dbReference type="EMBL" id="CAI4039583.1"/>
    </source>
</evidence>
<evidence type="ECO:0000256" key="3">
    <source>
        <dbReference type="ARBA" id="ARBA00023277"/>
    </source>
</evidence>
<keyword evidence="3" id="KW-0119">Carbohydrate metabolism</keyword>
<dbReference type="AlphaFoldDB" id="A0AA35IZ53"/>
<dbReference type="InterPro" id="IPR011013">
    <property type="entry name" value="Gal_mutarotase_sf_dom"/>
</dbReference>
<dbReference type="GO" id="GO:0033499">
    <property type="term" value="P:galactose catabolic process via UDP-galactose, Leloir pathway"/>
    <property type="evidence" value="ECO:0007669"/>
    <property type="project" value="TreeGrafter"/>
</dbReference>
<sequence>MTKDNTGDKYAVITIGDEKRFHATISELGATLLDLKVNNQSIVLGYPKIQDYISDGDNYIGATVGRYANRIFKGTFDLEDGPHQLTVNNCGNTNHSSISSFHLKKYKASPVENPLEDVYIVKFSLLDDHTLPNEFPGDLAVTLKYTLNVAHMTLDMEYEAKLVNGEATPINMTNHTYFNLNKSKDEKSIRGTEVRLCSDKSLEVSEGALIPTGKIIKRDIATFDSPKPTILRDDGPNYDYGFLIDTNKDLKVTDSVSVNKLVPVFKAYHPESHLSLEVSTTEPTVLFYTGDNLCGNFTPRAGFAVEQGRYVDAINRDEWRGCVLLKRGEVYTSKTQYRFEI</sequence>
<dbReference type="SUPFAM" id="SSF74650">
    <property type="entry name" value="Galactose mutarotase-like"/>
    <property type="match status" value="1"/>
</dbReference>
<evidence type="ECO:0000313" key="5">
    <source>
        <dbReference type="Proteomes" id="UP001161438"/>
    </source>
</evidence>
<dbReference type="PANTHER" id="PTHR10091:SF0">
    <property type="entry name" value="GALACTOSE MUTAROTASE"/>
    <property type="match status" value="1"/>
</dbReference>
<keyword evidence="2" id="KW-0413">Isomerase</keyword>
<dbReference type="GO" id="GO:0004034">
    <property type="term" value="F:aldose 1-epimerase activity"/>
    <property type="evidence" value="ECO:0007669"/>
    <property type="project" value="TreeGrafter"/>
</dbReference>
<protein>
    <recommendedName>
        <fullName evidence="6">Aldose 1-epimerase</fullName>
    </recommendedName>
</protein>
<dbReference type="RefSeq" id="XP_056082698.1">
    <property type="nucleotide sequence ID" value="XM_056223070.1"/>
</dbReference>
<dbReference type="InterPro" id="IPR014718">
    <property type="entry name" value="GH-type_carb-bd"/>
</dbReference>
<dbReference type="Proteomes" id="UP001161438">
    <property type="component" value="Chromosome 8"/>
</dbReference>
<gene>
    <name evidence="4" type="primary">SMKI08G2520</name>
    <name evidence="4" type="ORF">SMKI_08G2520</name>
</gene>
<name>A0AA35IZ53_SACMI</name>
<dbReference type="PROSITE" id="PS00545">
    <property type="entry name" value="ALDOSE_1_EPIMERASE"/>
    <property type="match status" value="1"/>
</dbReference>
<dbReference type="InterPro" id="IPR018052">
    <property type="entry name" value="Ald1_epimerase_CS"/>
</dbReference>
<organism evidence="4 5">
    <name type="scientific">Saccharomyces mikatae IFO 1815</name>
    <dbReference type="NCBI Taxonomy" id="226126"/>
    <lineage>
        <taxon>Eukaryota</taxon>
        <taxon>Fungi</taxon>
        <taxon>Dikarya</taxon>
        <taxon>Ascomycota</taxon>
        <taxon>Saccharomycotina</taxon>
        <taxon>Saccharomycetes</taxon>
        <taxon>Saccharomycetales</taxon>
        <taxon>Saccharomycetaceae</taxon>
        <taxon>Saccharomyces</taxon>
    </lineage>
</organism>
<comment type="similarity">
    <text evidence="1">Belongs to the aldose epimerase family.</text>
</comment>
<dbReference type="GO" id="GO:0030246">
    <property type="term" value="F:carbohydrate binding"/>
    <property type="evidence" value="ECO:0007669"/>
    <property type="project" value="InterPro"/>
</dbReference>
<evidence type="ECO:0000256" key="2">
    <source>
        <dbReference type="ARBA" id="ARBA00023235"/>
    </source>
</evidence>